<sequence>MTTVTASTPITIRPARDDEYSEVARLHFSALITNPMFELLTSKVDKLAWFKYSTEQFKQGVDSDFSSLFVAQRVDTGNLVGLAWTIMYSKDHLPKLPSGPFPEGYNRKELALMVAPEYQLKEEALAKYGDVMYVAKMAVSPDIQGQGIGRRLMEDIKSRATQNGMNIILNAVSGASGFYEKLGFKVVGKPVMLADGTIEGPTPMVLVLSNEPEQSAV</sequence>
<accession>A0ACC2X8D2</accession>
<name>A0ACC2X8D2_9TREE</name>
<proteinExistence type="predicted"/>
<evidence type="ECO:0000313" key="2">
    <source>
        <dbReference type="Proteomes" id="UP001243375"/>
    </source>
</evidence>
<keyword evidence="2" id="KW-1185">Reference proteome</keyword>
<organism evidence="1 2">
    <name type="scientific">Naganishia vaughanmartiniae</name>
    <dbReference type="NCBI Taxonomy" id="1424756"/>
    <lineage>
        <taxon>Eukaryota</taxon>
        <taxon>Fungi</taxon>
        <taxon>Dikarya</taxon>
        <taxon>Basidiomycota</taxon>
        <taxon>Agaricomycotina</taxon>
        <taxon>Tremellomycetes</taxon>
        <taxon>Filobasidiales</taxon>
        <taxon>Filobasidiaceae</taxon>
        <taxon>Naganishia</taxon>
    </lineage>
</organism>
<comment type="caution">
    <text evidence="1">The sequence shown here is derived from an EMBL/GenBank/DDBJ whole genome shotgun (WGS) entry which is preliminary data.</text>
</comment>
<evidence type="ECO:0000313" key="1">
    <source>
        <dbReference type="EMBL" id="KAJ9120043.1"/>
    </source>
</evidence>
<dbReference type="EMBL" id="JASBWU010000007">
    <property type="protein sequence ID" value="KAJ9120043.1"/>
    <property type="molecule type" value="Genomic_DNA"/>
</dbReference>
<protein>
    <submittedName>
        <fullName evidence="1">Uncharacterized protein</fullName>
    </submittedName>
</protein>
<gene>
    <name evidence="1" type="ORF">QFC22_002940</name>
</gene>
<reference evidence="1" key="1">
    <citation type="submission" date="2023-04" db="EMBL/GenBank/DDBJ databases">
        <title>Draft Genome sequencing of Naganishia species isolated from polar environments using Oxford Nanopore Technology.</title>
        <authorList>
            <person name="Leo P."/>
            <person name="Venkateswaran K."/>
        </authorList>
    </citation>
    <scope>NUCLEOTIDE SEQUENCE</scope>
    <source>
        <strain evidence="1">MNA-CCFEE 5425</strain>
    </source>
</reference>
<dbReference type="Proteomes" id="UP001243375">
    <property type="component" value="Unassembled WGS sequence"/>
</dbReference>